<evidence type="ECO:0000256" key="1">
    <source>
        <dbReference type="SAM" id="Phobius"/>
    </source>
</evidence>
<reference evidence="3 4" key="1">
    <citation type="submission" date="2023-03" db="EMBL/GenBank/DDBJ databases">
        <title>High-quality genome of Scylla paramamosain provides insights in environmental adaptation.</title>
        <authorList>
            <person name="Zhang L."/>
        </authorList>
    </citation>
    <scope>NUCLEOTIDE SEQUENCE [LARGE SCALE GENOMIC DNA]</scope>
    <source>
        <strain evidence="3">LZ_2023a</strain>
        <tissue evidence="3">Muscle</tissue>
    </source>
</reference>
<evidence type="ECO:0000256" key="2">
    <source>
        <dbReference type="SAM" id="SignalP"/>
    </source>
</evidence>
<name>A0AAW0UWN5_SCYPA</name>
<gene>
    <name evidence="3" type="ORF">O3P69_000019</name>
</gene>
<keyword evidence="1" id="KW-0472">Membrane</keyword>
<proteinExistence type="predicted"/>
<dbReference type="AlphaFoldDB" id="A0AAW0UWN5"/>
<keyword evidence="2" id="KW-0732">Signal</keyword>
<comment type="caution">
    <text evidence="3">The sequence shown here is derived from an EMBL/GenBank/DDBJ whole genome shotgun (WGS) entry which is preliminary data.</text>
</comment>
<evidence type="ECO:0000313" key="4">
    <source>
        <dbReference type="Proteomes" id="UP001487740"/>
    </source>
</evidence>
<feature type="signal peptide" evidence="2">
    <location>
        <begin position="1"/>
        <end position="18"/>
    </location>
</feature>
<keyword evidence="1" id="KW-0812">Transmembrane</keyword>
<organism evidence="3 4">
    <name type="scientific">Scylla paramamosain</name>
    <name type="common">Mud crab</name>
    <dbReference type="NCBI Taxonomy" id="85552"/>
    <lineage>
        <taxon>Eukaryota</taxon>
        <taxon>Metazoa</taxon>
        <taxon>Ecdysozoa</taxon>
        <taxon>Arthropoda</taxon>
        <taxon>Crustacea</taxon>
        <taxon>Multicrustacea</taxon>
        <taxon>Malacostraca</taxon>
        <taxon>Eumalacostraca</taxon>
        <taxon>Eucarida</taxon>
        <taxon>Decapoda</taxon>
        <taxon>Pleocyemata</taxon>
        <taxon>Brachyura</taxon>
        <taxon>Eubrachyura</taxon>
        <taxon>Portunoidea</taxon>
        <taxon>Portunidae</taxon>
        <taxon>Portuninae</taxon>
        <taxon>Scylla</taxon>
    </lineage>
</organism>
<keyword evidence="1" id="KW-1133">Transmembrane helix</keyword>
<feature type="chain" id="PRO_5043990598" evidence="2">
    <location>
        <begin position="19"/>
        <end position="138"/>
    </location>
</feature>
<accession>A0AAW0UWN5</accession>
<sequence>MKQTITFLVLCLAVAASALQKQPVNSALSNENLVEKETGDPRVGFLSVDDDGATLTFNSTSLQYAVVIGVVLLILGLVVVPLLGFDLAKLFSSRDDYDAYGYSYDQDNYSSYTSYAKRSLNVLSPVLEALAQAYTKYE</sequence>
<dbReference type="EMBL" id="JARAKH010000005">
    <property type="protein sequence ID" value="KAK8403638.1"/>
    <property type="molecule type" value="Genomic_DNA"/>
</dbReference>
<protein>
    <submittedName>
        <fullName evidence="3">Uncharacterized protein</fullName>
    </submittedName>
</protein>
<keyword evidence="4" id="KW-1185">Reference proteome</keyword>
<evidence type="ECO:0000313" key="3">
    <source>
        <dbReference type="EMBL" id="KAK8403638.1"/>
    </source>
</evidence>
<dbReference type="Proteomes" id="UP001487740">
    <property type="component" value="Unassembled WGS sequence"/>
</dbReference>
<feature type="transmembrane region" description="Helical" evidence="1">
    <location>
        <begin position="64"/>
        <end position="85"/>
    </location>
</feature>